<dbReference type="Proteomes" id="UP000217785">
    <property type="component" value="Unassembled WGS sequence"/>
</dbReference>
<dbReference type="InterPro" id="IPR013985">
    <property type="entry name" value="Ald_Fedxn_OxRdtase_dom3"/>
</dbReference>
<dbReference type="Pfam" id="PF01314">
    <property type="entry name" value="AFOR_C"/>
    <property type="match status" value="1"/>
</dbReference>
<dbReference type="EMBL" id="BDUF01000021">
    <property type="protein sequence ID" value="GAX89436.1"/>
    <property type="molecule type" value="Genomic_DNA"/>
</dbReference>
<evidence type="ECO:0000256" key="7">
    <source>
        <dbReference type="ARBA" id="ARBA00023014"/>
    </source>
</evidence>
<name>A0A292YJV2_9BACL</name>
<dbReference type="Gene3D" id="1.10.569.10">
    <property type="entry name" value="Aldehyde Ferredoxin Oxidoreductase Protein, subunit A, domain 2"/>
    <property type="match status" value="1"/>
</dbReference>
<feature type="domain" description="Aldehyde ferredoxin oxidoreductase N-terminal" evidence="9">
    <location>
        <begin position="1"/>
        <end position="204"/>
    </location>
</feature>
<dbReference type="SMART" id="SM00790">
    <property type="entry name" value="AFOR_N"/>
    <property type="match status" value="1"/>
</dbReference>
<dbReference type="InterPro" id="IPR001203">
    <property type="entry name" value="OxRdtase_Ald_Fedxn_C"/>
</dbReference>
<comment type="cofactor">
    <cofactor evidence="8">
        <name>tungstopterin</name>
        <dbReference type="ChEBI" id="CHEBI:30402"/>
    </cofactor>
</comment>
<comment type="similarity">
    <text evidence="2">Belongs to the AOR/FOR family.</text>
</comment>
<protein>
    <submittedName>
        <fullName evidence="10">Aldehyde ferredoxin oxidoreductase</fullName>
    </submittedName>
</protein>
<organism evidence="10 11">
    <name type="scientific">Effusibacillus lacus</name>
    <dbReference type="NCBI Taxonomy" id="1348429"/>
    <lineage>
        <taxon>Bacteria</taxon>
        <taxon>Bacillati</taxon>
        <taxon>Bacillota</taxon>
        <taxon>Bacilli</taxon>
        <taxon>Bacillales</taxon>
        <taxon>Alicyclobacillaceae</taxon>
        <taxon>Effusibacillus</taxon>
    </lineage>
</organism>
<dbReference type="SUPFAM" id="SSF56228">
    <property type="entry name" value="Aldehyde ferredoxin oxidoreductase, N-terminal domain"/>
    <property type="match status" value="1"/>
</dbReference>
<evidence type="ECO:0000256" key="4">
    <source>
        <dbReference type="ARBA" id="ARBA00022723"/>
    </source>
</evidence>
<keyword evidence="11" id="KW-1185">Reference proteome</keyword>
<dbReference type="InterPro" id="IPR036503">
    <property type="entry name" value="Ald_Fedxn_OxRdtase_N_sf"/>
</dbReference>
<dbReference type="Pfam" id="PF02730">
    <property type="entry name" value="AFOR_N"/>
    <property type="match status" value="1"/>
</dbReference>
<dbReference type="GO" id="GO:0046872">
    <property type="term" value="F:metal ion binding"/>
    <property type="evidence" value="ECO:0007669"/>
    <property type="project" value="UniProtKB-KW"/>
</dbReference>
<dbReference type="PANTHER" id="PTHR30038:SF0">
    <property type="entry name" value="TUNGSTEN-CONTAINING ALDEHYDE FERREDOXIN OXIDOREDUCTASE"/>
    <property type="match status" value="1"/>
</dbReference>
<comment type="cofactor">
    <cofactor evidence="1">
        <name>[4Fe-4S] cluster</name>
        <dbReference type="ChEBI" id="CHEBI:49883"/>
    </cofactor>
</comment>
<evidence type="ECO:0000256" key="3">
    <source>
        <dbReference type="ARBA" id="ARBA00022485"/>
    </source>
</evidence>
<dbReference type="RefSeq" id="WP_207907634.1">
    <property type="nucleotide sequence ID" value="NZ_BDUF01000021.1"/>
</dbReference>
<dbReference type="GO" id="GO:0016625">
    <property type="term" value="F:oxidoreductase activity, acting on the aldehyde or oxo group of donors, iron-sulfur protein as acceptor"/>
    <property type="evidence" value="ECO:0007669"/>
    <property type="project" value="InterPro"/>
</dbReference>
<dbReference type="SUPFAM" id="SSF48310">
    <property type="entry name" value="Aldehyde ferredoxin oxidoreductase, C-terminal domains"/>
    <property type="match status" value="1"/>
</dbReference>
<evidence type="ECO:0000256" key="8">
    <source>
        <dbReference type="ARBA" id="ARBA00049934"/>
    </source>
</evidence>
<evidence type="ECO:0000259" key="9">
    <source>
        <dbReference type="SMART" id="SM00790"/>
    </source>
</evidence>
<evidence type="ECO:0000256" key="2">
    <source>
        <dbReference type="ARBA" id="ARBA00011032"/>
    </source>
</evidence>
<dbReference type="PANTHER" id="PTHR30038">
    <property type="entry name" value="ALDEHYDE FERREDOXIN OXIDOREDUCTASE"/>
    <property type="match status" value="1"/>
</dbReference>
<comment type="caution">
    <text evidence="10">The sequence shown here is derived from an EMBL/GenBank/DDBJ whole genome shotgun (WGS) entry which is preliminary data.</text>
</comment>
<evidence type="ECO:0000256" key="6">
    <source>
        <dbReference type="ARBA" id="ARBA00023004"/>
    </source>
</evidence>
<keyword evidence="4" id="KW-0479">Metal-binding</keyword>
<dbReference type="AlphaFoldDB" id="A0A292YJV2"/>
<dbReference type="Gene3D" id="3.60.9.10">
    <property type="entry name" value="Aldehyde ferredoxin oxidoreductase, N-terminal domain"/>
    <property type="match status" value="1"/>
</dbReference>
<dbReference type="InterPro" id="IPR013984">
    <property type="entry name" value="Ald_Fedxn_OxRdtase_dom2"/>
</dbReference>
<dbReference type="GO" id="GO:0009055">
    <property type="term" value="F:electron transfer activity"/>
    <property type="evidence" value="ECO:0007669"/>
    <property type="project" value="InterPro"/>
</dbReference>
<sequence>MKILRISMTDLSWREEGLKTEYAALGGRALTSRIIHDEVGGTVHPLGPYNKLVFANGVLTGSLASSAERVSVGGKSPLTGGIKESNSGGTAGIKQGKLGYRAIVFEGVRDDLQIIHISKDGVRFEPADWVCGKPLGETARLLEDKYGSHISYYVIGTSGEMRMNLAGIAIKDKDGSPTRFCGRGGLGAVAGAKGIKAIVLDDAGIDRLRPQKPEQFRAAVKKYTEWLQETPATAKVFPEYGTAALVRTTNKLGALPTFNFKTGSFDKYEEISGEKLRETILERGGEGTPTHACMPGCIIRCSNIYPDQTGATVTTPIEYENIGLLGSNLGIAHLDHIAELNRLCNEYGVDTIETGAVIGVLMEAGVLPFGDFEGARKLLEELNAGTPIGRIVGSGASVAGRVYGVYRVPTVKGQAMPAYDPRAIKGLGVTYATSPMGADHTAGQTIRAQIDHHKPEGQVELSIKAQEAAVLFDSLGLCFFSASAIAGRWSGIAEIVSAYVGTDVKEQELYDMAKETLRIEHAFNRAAGFTQADDRLPEHFYHEVNEASGTLFDVNEEEMLAIGVEGYK</sequence>
<evidence type="ECO:0000313" key="11">
    <source>
        <dbReference type="Proteomes" id="UP000217785"/>
    </source>
</evidence>
<reference evidence="11" key="1">
    <citation type="submission" date="2017-07" db="EMBL/GenBank/DDBJ databases">
        <title>Draft genome sequence of Effusibacillus lacus strain skLN1.</title>
        <authorList>
            <person name="Watanabe M."/>
            <person name="Kojima H."/>
            <person name="Fukui M."/>
        </authorList>
    </citation>
    <scope>NUCLEOTIDE SEQUENCE [LARGE SCALE GENOMIC DNA]</scope>
    <source>
        <strain evidence="11">skLN1</strain>
    </source>
</reference>
<keyword evidence="7" id="KW-0411">Iron-sulfur</keyword>
<dbReference type="GO" id="GO:0051539">
    <property type="term" value="F:4 iron, 4 sulfur cluster binding"/>
    <property type="evidence" value="ECO:0007669"/>
    <property type="project" value="UniProtKB-KW"/>
</dbReference>
<keyword evidence="3" id="KW-0004">4Fe-4S</keyword>
<evidence type="ECO:0000256" key="1">
    <source>
        <dbReference type="ARBA" id="ARBA00001966"/>
    </source>
</evidence>
<proteinExistence type="inferred from homology"/>
<dbReference type="InterPro" id="IPR013983">
    <property type="entry name" value="Ald_Fedxn_OxRdtase_N"/>
</dbReference>
<evidence type="ECO:0000256" key="5">
    <source>
        <dbReference type="ARBA" id="ARBA00023002"/>
    </source>
</evidence>
<dbReference type="InterPro" id="IPR036021">
    <property type="entry name" value="Tungsten_al_ferr_oxy-like_C"/>
</dbReference>
<keyword evidence="5" id="KW-0560">Oxidoreductase</keyword>
<accession>A0A292YJV2</accession>
<gene>
    <name evidence="10" type="ORF">EFBL_1060</name>
</gene>
<evidence type="ECO:0000313" key="10">
    <source>
        <dbReference type="EMBL" id="GAX89436.1"/>
    </source>
</evidence>
<dbReference type="InterPro" id="IPR051919">
    <property type="entry name" value="W-dependent_AOR"/>
</dbReference>
<keyword evidence="6" id="KW-0408">Iron</keyword>
<dbReference type="Gene3D" id="1.10.599.10">
    <property type="entry name" value="Aldehyde Ferredoxin Oxidoreductase Protein, subunit A, domain 3"/>
    <property type="match status" value="1"/>
</dbReference>